<organism evidence="2">
    <name type="scientific">Arundo donax</name>
    <name type="common">Giant reed</name>
    <name type="synonym">Donax arundinaceus</name>
    <dbReference type="NCBI Taxonomy" id="35708"/>
    <lineage>
        <taxon>Eukaryota</taxon>
        <taxon>Viridiplantae</taxon>
        <taxon>Streptophyta</taxon>
        <taxon>Embryophyta</taxon>
        <taxon>Tracheophyta</taxon>
        <taxon>Spermatophyta</taxon>
        <taxon>Magnoliopsida</taxon>
        <taxon>Liliopsida</taxon>
        <taxon>Poales</taxon>
        <taxon>Poaceae</taxon>
        <taxon>PACMAD clade</taxon>
        <taxon>Arundinoideae</taxon>
        <taxon>Arundineae</taxon>
        <taxon>Arundo</taxon>
    </lineage>
</organism>
<reference evidence="2" key="1">
    <citation type="submission" date="2014-09" db="EMBL/GenBank/DDBJ databases">
        <authorList>
            <person name="Magalhaes I.L.F."/>
            <person name="Oliveira U."/>
            <person name="Santos F.R."/>
            <person name="Vidigal T.H.D.A."/>
            <person name="Brescovit A.D."/>
            <person name="Santos A.J."/>
        </authorList>
    </citation>
    <scope>NUCLEOTIDE SEQUENCE</scope>
    <source>
        <tissue evidence="2">Shoot tissue taken approximately 20 cm above the soil surface</tissue>
    </source>
</reference>
<accession>A0A0A8XW60</accession>
<evidence type="ECO:0000313" key="2">
    <source>
        <dbReference type="EMBL" id="JAD15947.1"/>
    </source>
</evidence>
<feature type="compositionally biased region" description="Polar residues" evidence="1">
    <location>
        <begin position="29"/>
        <end position="41"/>
    </location>
</feature>
<protein>
    <submittedName>
        <fullName evidence="2">Uncharacterized protein</fullName>
    </submittedName>
</protein>
<name>A0A0A8XW60_ARUDO</name>
<feature type="region of interest" description="Disordered" evidence="1">
    <location>
        <begin position="1"/>
        <end position="41"/>
    </location>
</feature>
<dbReference type="EMBL" id="GBRH01281948">
    <property type="protein sequence ID" value="JAD15947.1"/>
    <property type="molecule type" value="Transcribed_RNA"/>
</dbReference>
<proteinExistence type="predicted"/>
<evidence type="ECO:0000256" key="1">
    <source>
        <dbReference type="SAM" id="MobiDB-lite"/>
    </source>
</evidence>
<sequence length="41" mass="4530">MLMLLMTSPCPASRSTPWGPSHRWPYRTLGSSLASTTPPTR</sequence>
<dbReference type="AlphaFoldDB" id="A0A0A8XW60"/>
<reference evidence="2" key="2">
    <citation type="journal article" date="2015" name="Data Brief">
        <title>Shoot transcriptome of the giant reed, Arundo donax.</title>
        <authorList>
            <person name="Barrero R.A."/>
            <person name="Guerrero F.D."/>
            <person name="Moolhuijzen P."/>
            <person name="Goolsby J.A."/>
            <person name="Tidwell J."/>
            <person name="Bellgard S.E."/>
            <person name="Bellgard M.I."/>
        </authorList>
    </citation>
    <scope>NUCLEOTIDE SEQUENCE</scope>
    <source>
        <tissue evidence="2">Shoot tissue taken approximately 20 cm above the soil surface</tissue>
    </source>
</reference>